<evidence type="ECO:0000256" key="3">
    <source>
        <dbReference type="SAM" id="MobiDB-lite"/>
    </source>
</evidence>
<dbReference type="InterPro" id="IPR042171">
    <property type="entry name" value="Acyl-CoA_hotdog"/>
</dbReference>
<name>A0AAJ0BW07_9PEZI</name>
<evidence type="ECO:0000259" key="4">
    <source>
        <dbReference type="Pfam" id="PF13622"/>
    </source>
</evidence>
<dbReference type="GO" id="GO:0009062">
    <property type="term" value="P:fatty acid catabolic process"/>
    <property type="evidence" value="ECO:0007669"/>
    <property type="project" value="TreeGrafter"/>
</dbReference>
<dbReference type="InterPro" id="IPR003703">
    <property type="entry name" value="Acyl_CoA_thio"/>
</dbReference>
<evidence type="ECO:0000313" key="5">
    <source>
        <dbReference type="EMBL" id="KAK1764448.1"/>
    </source>
</evidence>
<dbReference type="InterPro" id="IPR049449">
    <property type="entry name" value="TesB_ACOT8-like_N"/>
</dbReference>
<dbReference type="GeneID" id="85309390"/>
<accession>A0AAJ0BW07</accession>
<comment type="caution">
    <text evidence="5">The sequence shown here is derived from an EMBL/GenBank/DDBJ whole genome shotgun (WGS) entry which is preliminary data.</text>
</comment>
<dbReference type="Pfam" id="PF13622">
    <property type="entry name" value="4HBT_3"/>
    <property type="match status" value="1"/>
</dbReference>
<sequence>MAPQESDPRLSFQESMDLLELPSGDSDKGTVKKYMGTRAAWLPGSDLPFLSGLAGLGKPFAKVKHGAAFGGNVYSQGALATCRALAEEEEKKGLANNERLGLHTIHGYFTAVGQIDRPFIYTVSPLSASRTFSTYTVTAHQPAAQSANPSGDPFPASDAAALPAGPPCFTAITSFKQPEPHSGGASVAEESAQSRFSQLLASRPARDWPPAPPIDIDGVVAMAGADVVGTFPVVDMRKVDMAAHNEGRPLHERRELLLYRLLKPLPADGTDGWDANAHVLVHAFEADRNGLLMLGNHLGFGFRFGRAASLSYSFVVHVNVEEAVMRYEDPRWWVQEVSFPRASAGRGVVMSKIWSPDGVHVATEYQDGLCRTINDGKGEARAQKL</sequence>
<proteinExistence type="inferred from homology"/>
<comment type="similarity">
    <text evidence="1">Belongs to the C/M/P thioester hydrolase family.</text>
</comment>
<dbReference type="GO" id="GO:0005782">
    <property type="term" value="C:peroxisomal matrix"/>
    <property type="evidence" value="ECO:0007669"/>
    <property type="project" value="TreeGrafter"/>
</dbReference>
<organism evidence="5 6">
    <name type="scientific">Phialemonium atrogriseum</name>
    <dbReference type="NCBI Taxonomy" id="1093897"/>
    <lineage>
        <taxon>Eukaryota</taxon>
        <taxon>Fungi</taxon>
        <taxon>Dikarya</taxon>
        <taxon>Ascomycota</taxon>
        <taxon>Pezizomycotina</taxon>
        <taxon>Sordariomycetes</taxon>
        <taxon>Sordariomycetidae</taxon>
        <taxon>Cephalothecales</taxon>
        <taxon>Cephalothecaceae</taxon>
        <taxon>Phialemonium</taxon>
    </lineage>
</organism>
<keyword evidence="6" id="KW-1185">Reference proteome</keyword>
<protein>
    <submittedName>
        <fullName evidence="5">Thioesterase/thiol ester dehydrase-isomerase</fullName>
    </submittedName>
</protein>
<dbReference type="InterPro" id="IPR029069">
    <property type="entry name" value="HotDog_dom_sf"/>
</dbReference>
<gene>
    <name evidence="5" type="ORF">QBC33DRAFT_517728</name>
</gene>
<dbReference type="AlphaFoldDB" id="A0AAJ0BW07"/>
<dbReference type="RefSeq" id="XP_060280661.1">
    <property type="nucleotide sequence ID" value="XM_060426203.1"/>
</dbReference>
<dbReference type="GO" id="GO:0047617">
    <property type="term" value="F:fatty acyl-CoA hydrolase activity"/>
    <property type="evidence" value="ECO:0007669"/>
    <property type="project" value="InterPro"/>
</dbReference>
<dbReference type="PANTHER" id="PTHR11066:SF64">
    <property type="entry name" value="ACYL-COA THIOESTERASE (AFU_ORTHOLOGUE AFUA_1G12060)"/>
    <property type="match status" value="1"/>
</dbReference>
<dbReference type="GO" id="GO:0006637">
    <property type="term" value="P:acyl-CoA metabolic process"/>
    <property type="evidence" value="ECO:0007669"/>
    <property type="project" value="InterPro"/>
</dbReference>
<dbReference type="Proteomes" id="UP001244011">
    <property type="component" value="Unassembled WGS sequence"/>
</dbReference>
<evidence type="ECO:0000313" key="6">
    <source>
        <dbReference type="Proteomes" id="UP001244011"/>
    </source>
</evidence>
<dbReference type="PANTHER" id="PTHR11066">
    <property type="entry name" value="ACYL-COA THIOESTERASE"/>
    <property type="match status" value="1"/>
</dbReference>
<reference evidence="5" key="1">
    <citation type="submission" date="2023-06" db="EMBL/GenBank/DDBJ databases">
        <title>Genome-scale phylogeny and comparative genomics of the fungal order Sordariales.</title>
        <authorList>
            <consortium name="Lawrence Berkeley National Laboratory"/>
            <person name="Hensen N."/>
            <person name="Bonometti L."/>
            <person name="Westerberg I."/>
            <person name="Brannstrom I.O."/>
            <person name="Guillou S."/>
            <person name="Cros-Aarteil S."/>
            <person name="Calhoun S."/>
            <person name="Haridas S."/>
            <person name="Kuo A."/>
            <person name="Mondo S."/>
            <person name="Pangilinan J."/>
            <person name="Riley R."/>
            <person name="Labutti K."/>
            <person name="Andreopoulos B."/>
            <person name="Lipzen A."/>
            <person name="Chen C."/>
            <person name="Yanf M."/>
            <person name="Daum C."/>
            <person name="Ng V."/>
            <person name="Clum A."/>
            <person name="Steindorff A."/>
            <person name="Ohm R."/>
            <person name="Martin F."/>
            <person name="Silar P."/>
            <person name="Natvig D."/>
            <person name="Lalanne C."/>
            <person name="Gautier V."/>
            <person name="Ament-Velasquez S.L."/>
            <person name="Kruys A."/>
            <person name="Hutchinson M.I."/>
            <person name="Powell A.J."/>
            <person name="Barry K."/>
            <person name="Miller A.N."/>
            <person name="Grigoriev I.V."/>
            <person name="Debuchy R."/>
            <person name="Gladieux P."/>
            <person name="Thoren M.H."/>
            <person name="Johannesson H."/>
        </authorList>
    </citation>
    <scope>NUCLEOTIDE SEQUENCE</scope>
    <source>
        <strain evidence="5">8032-3</strain>
    </source>
</reference>
<dbReference type="SUPFAM" id="SSF54637">
    <property type="entry name" value="Thioesterase/thiol ester dehydrase-isomerase"/>
    <property type="match status" value="2"/>
</dbReference>
<evidence type="ECO:0000256" key="2">
    <source>
        <dbReference type="ARBA" id="ARBA00022801"/>
    </source>
</evidence>
<evidence type="ECO:0000256" key="1">
    <source>
        <dbReference type="ARBA" id="ARBA00006538"/>
    </source>
</evidence>
<keyword evidence="2" id="KW-0378">Hydrolase</keyword>
<feature type="region of interest" description="Disordered" evidence="3">
    <location>
        <begin position="1"/>
        <end position="29"/>
    </location>
</feature>
<dbReference type="Gene3D" id="2.40.160.210">
    <property type="entry name" value="Acyl-CoA thioesterase, double hotdog domain"/>
    <property type="match status" value="1"/>
</dbReference>
<dbReference type="EMBL" id="MU839020">
    <property type="protein sequence ID" value="KAK1764448.1"/>
    <property type="molecule type" value="Genomic_DNA"/>
</dbReference>
<feature type="domain" description="Acyl-CoA thioesterase-like N-terminal HotDog" evidence="4">
    <location>
        <begin position="66"/>
        <end position="142"/>
    </location>
</feature>
<dbReference type="CDD" id="cd03444">
    <property type="entry name" value="Thioesterase_II_repeat1"/>
    <property type="match status" value="1"/>
</dbReference>